<dbReference type="EMBL" id="JACHBX010000001">
    <property type="protein sequence ID" value="MBB6133338.1"/>
    <property type="molecule type" value="Genomic_DNA"/>
</dbReference>
<proteinExistence type="inferred from homology"/>
<evidence type="ECO:0000256" key="1">
    <source>
        <dbReference type="ARBA" id="ARBA00008324"/>
    </source>
</evidence>
<evidence type="ECO:0000256" key="2">
    <source>
        <dbReference type="ARBA" id="ARBA00022801"/>
    </source>
</evidence>
<comment type="caution">
    <text evidence="5">The sequence shown here is derived from an EMBL/GenBank/DDBJ whole genome shotgun (WGS) entry which is preliminary data.</text>
</comment>
<feature type="region of interest" description="Disordered" evidence="3">
    <location>
        <begin position="1"/>
        <end position="22"/>
    </location>
</feature>
<keyword evidence="6" id="KW-1185">Reference proteome</keyword>
<dbReference type="PANTHER" id="PTHR21660:SF1">
    <property type="entry name" value="ACYL-COENZYME A THIOESTERASE 13"/>
    <property type="match status" value="1"/>
</dbReference>
<dbReference type="GO" id="GO:0047617">
    <property type="term" value="F:fatty acyl-CoA hydrolase activity"/>
    <property type="evidence" value="ECO:0007669"/>
    <property type="project" value="InterPro"/>
</dbReference>
<dbReference type="Proteomes" id="UP000540787">
    <property type="component" value="Unassembled WGS sequence"/>
</dbReference>
<dbReference type="PANTHER" id="PTHR21660">
    <property type="entry name" value="THIOESTERASE SUPERFAMILY MEMBER-RELATED"/>
    <property type="match status" value="1"/>
</dbReference>
<evidence type="ECO:0000259" key="4">
    <source>
        <dbReference type="Pfam" id="PF03061"/>
    </source>
</evidence>
<evidence type="ECO:0000256" key="3">
    <source>
        <dbReference type="SAM" id="MobiDB-lite"/>
    </source>
</evidence>
<comment type="similarity">
    <text evidence="1">Belongs to the thioesterase PaaI family.</text>
</comment>
<accession>A0A7W9WYS9</accession>
<dbReference type="InterPro" id="IPR029069">
    <property type="entry name" value="HotDog_dom_sf"/>
</dbReference>
<evidence type="ECO:0000313" key="5">
    <source>
        <dbReference type="EMBL" id="MBB6133338.1"/>
    </source>
</evidence>
<dbReference type="NCBIfam" id="TIGR00369">
    <property type="entry name" value="unchar_dom_1"/>
    <property type="match status" value="1"/>
</dbReference>
<organism evidence="5 6">
    <name type="scientific">Massilia aurea</name>
    <dbReference type="NCBI Taxonomy" id="373040"/>
    <lineage>
        <taxon>Bacteria</taxon>
        <taxon>Pseudomonadati</taxon>
        <taxon>Pseudomonadota</taxon>
        <taxon>Betaproteobacteria</taxon>
        <taxon>Burkholderiales</taxon>
        <taxon>Oxalobacteraceae</taxon>
        <taxon>Telluria group</taxon>
        <taxon>Massilia</taxon>
    </lineage>
</organism>
<dbReference type="Gene3D" id="3.10.129.10">
    <property type="entry name" value="Hotdog Thioesterase"/>
    <property type="match status" value="1"/>
</dbReference>
<dbReference type="SUPFAM" id="SSF54637">
    <property type="entry name" value="Thioesterase/thiol ester dehydrase-isomerase"/>
    <property type="match status" value="1"/>
</dbReference>
<feature type="domain" description="Thioesterase" evidence="4">
    <location>
        <begin position="62"/>
        <end position="128"/>
    </location>
</feature>
<protein>
    <submittedName>
        <fullName evidence="5">Uncharacterized protein (TIGR00369 family)</fullName>
    </submittedName>
</protein>
<sequence length="159" mass="17311">MTTHDDAHSVPPSAPPGFERLNRGGPYMANLGELYCRRGEAEREGEIVFAMRIEDKHTNMRGIAHGGMLASLADSALGLGLTLYCEGRQSFVTVNLSTDFIDAARPGDWVEAHVEVQKLGKRMAFANCFLQVGARRILRASGVFAVMNALNPDQLTAGY</sequence>
<evidence type="ECO:0000313" key="6">
    <source>
        <dbReference type="Proteomes" id="UP000540787"/>
    </source>
</evidence>
<dbReference type="InterPro" id="IPR039298">
    <property type="entry name" value="ACOT13"/>
</dbReference>
<name>A0A7W9WYS9_9BURK</name>
<dbReference type="Pfam" id="PF03061">
    <property type="entry name" value="4HBT"/>
    <property type="match status" value="1"/>
</dbReference>
<dbReference type="InterPro" id="IPR003736">
    <property type="entry name" value="PAAI_dom"/>
</dbReference>
<dbReference type="AlphaFoldDB" id="A0A7W9WYS9"/>
<keyword evidence="2" id="KW-0378">Hydrolase</keyword>
<reference evidence="5 6" key="1">
    <citation type="submission" date="2020-08" db="EMBL/GenBank/DDBJ databases">
        <title>The Agave Microbiome: Exploring the role of microbial communities in plant adaptations to desert environments.</title>
        <authorList>
            <person name="Partida-Martinez L.P."/>
        </authorList>
    </citation>
    <scope>NUCLEOTIDE SEQUENCE [LARGE SCALE GENOMIC DNA]</scope>
    <source>
        <strain evidence="5 6">AT3.2</strain>
    </source>
</reference>
<dbReference type="InterPro" id="IPR006683">
    <property type="entry name" value="Thioestr_dom"/>
</dbReference>
<gene>
    <name evidence="5" type="ORF">HD842_001449</name>
</gene>
<dbReference type="RefSeq" id="WP_183552691.1">
    <property type="nucleotide sequence ID" value="NZ_JACHBX010000001.1"/>
</dbReference>
<dbReference type="CDD" id="cd03443">
    <property type="entry name" value="PaaI_thioesterase"/>
    <property type="match status" value="1"/>
</dbReference>